<sequence>MAASEKKRKSNRRYLEKCDLITLKPRIERGQLIRLAASESGQSLQGYILEATEQRMEREGKPVWSAGDEPGER</sequence>
<accession>A0ABS9MBJ4</accession>
<reference evidence="1 2" key="1">
    <citation type="submission" date="2022-01" db="EMBL/GenBank/DDBJ databases">
        <title>Collection of gut derived symbiotic bacterial strains cultured from healthy donors.</title>
        <authorList>
            <person name="Lin H."/>
            <person name="Kohout C."/>
            <person name="Waligurski E."/>
            <person name="Pamer E.G."/>
        </authorList>
    </citation>
    <scope>NUCLEOTIDE SEQUENCE [LARGE SCALE GENOMIC DNA]</scope>
    <source>
        <strain evidence="1 2">DFI.3.7</strain>
    </source>
</reference>
<dbReference type="RefSeq" id="WP_238074320.1">
    <property type="nucleotide sequence ID" value="NZ_JAKNJB010000020.1"/>
</dbReference>
<evidence type="ECO:0000313" key="2">
    <source>
        <dbReference type="Proteomes" id="UP001200313"/>
    </source>
</evidence>
<protein>
    <recommendedName>
        <fullName evidence="3">Antitoxin</fullName>
    </recommendedName>
</protein>
<name>A0ABS9MBJ4_9FIRM</name>
<evidence type="ECO:0000313" key="1">
    <source>
        <dbReference type="EMBL" id="MCG4527729.1"/>
    </source>
</evidence>
<organism evidence="1 2">
    <name type="scientific">Intestinimonas massiliensis</name>
    <name type="common">ex Afouda et al. 2020</name>
    <dbReference type="NCBI Taxonomy" id="1673721"/>
    <lineage>
        <taxon>Bacteria</taxon>
        <taxon>Bacillati</taxon>
        <taxon>Bacillota</taxon>
        <taxon>Clostridia</taxon>
        <taxon>Eubacteriales</taxon>
        <taxon>Intestinimonas</taxon>
    </lineage>
</organism>
<comment type="caution">
    <text evidence="1">The sequence shown here is derived from an EMBL/GenBank/DDBJ whole genome shotgun (WGS) entry which is preliminary data.</text>
</comment>
<dbReference type="Proteomes" id="UP001200313">
    <property type="component" value="Unassembled WGS sequence"/>
</dbReference>
<keyword evidence="2" id="KW-1185">Reference proteome</keyword>
<proteinExistence type="predicted"/>
<dbReference type="EMBL" id="JAKNJB010000020">
    <property type="protein sequence ID" value="MCG4527729.1"/>
    <property type="molecule type" value="Genomic_DNA"/>
</dbReference>
<evidence type="ECO:0008006" key="3">
    <source>
        <dbReference type="Google" id="ProtNLM"/>
    </source>
</evidence>
<gene>
    <name evidence="1" type="ORF">L0P79_11650</name>
</gene>